<proteinExistence type="predicted"/>
<protein>
    <submittedName>
        <fullName evidence="1">Uncharacterized protein</fullName>
    </submittedName>
</protein>
<gene>
    <name evidence="1" type="ORF">EIKCOROL_00913</name>
</gene>
<dbReference type="Proteomes" id="UP000005837">
    <property type="component" value="Unassembled WGS sequence"/>
</dbReference>
<organism evidence="1 2">
    <name type="scientific">Eikenella corrodens ATCC 23834</name>
    <dbReference type="NCBI Taxonomy" id="546274"/>
    <lineage>
        <taxon>Bacteria</taxon>
        <taxon>Pseudomonadati</taxon>
        <taxon>Pseudomonadota</taxon>
        <taxon>Betaproteobacteria</taxon>
        <taxon>Neisseriales</taxon>
        <taxon>Neisseriaceae</taxon>
        <taxon>Eikenella</taxon>
    </lineage>
</organism>
<dbReference type="EMBL" id="ACEA01000017">
    <property type="protein sequence ID" value="EEG24280.1"/>
    <property type="molecule type" value="Genomic_DNA"/>
</dbReference>
<comment type="caution">
    <text evidence="1">The sequence shown here is derived from an EMBL/GenBank/DDBJ whole genome shotgun (WGS) entry which is preliminary data.</text>
</comment>
<evidence type="ECO:0000313" key="1">
    <source>
        <dbReference type="EMBL" id="EEG24280.1"/>
    </source>
</evidence>
<sequence>MYLTLRCLVCHYAAAFQLASRGSGFVIMRLRLPENWFSIFQVACVMV</sequence>
<accession>C0DU82</accession>
<dbReference type="AlphaFoldDB" id="C0DU82"/>
<evidence type="ECO:0000313" key="2">
    <source>
        <dbReference type="Proteomes" id="UP000005837"/>
    </source>
</evidence>
<dbReference type="HOGENOM" id="CLU_3167526_0_0_4"/>
<reference evidence="1 2" key="1">
    <citation type="submission" date="2009-01" db="EMBL/GenBank/DDBJ databases">
        <authorList>
            <person name="Fulton L."/>
            <person name="Clifton S."/>
            <person name="Chinwalla A.T."/>
            <person name="Mitreva M."/>
            <person name="Sodergren E."/>
            <person name="Weinstock G."/>
            <person name="Clifton S."/>
            <person name="Dooling D.J."/>
            <person name="Fulton B."/>
            <person name="Minx P."/>
            <person name="Pepin K.H."/>
            <person name="Johnson M."/>
            <person name="Bhonagiri V."/>
            <person name="Nash W.E."/>
            <person name="Mardis E.R."/>
            <person name="Wilson R.K."/>
        </authorList>
    </citation>
    <scope>NUCLEOTIDE SEQUENCE [LARGE SCALE GENOMIC DNA]</scope>
    <source>
        <strain evidence="1 2">ATCC 23834</strain>
    </source>
</reference>
<name>C0DU82_EIKCO</name>